<dbReference type="InterPro" id="IPR029058">
    <property type="entry name" value="AB_hydrolase_fold"/>
</dbReference>
<dbReference type="Proteomes" id="UP000035579">
    <property type="component" value="Chromosome"/>
</dbReference>
<evidence type="ECO:0000313" key="1">
    <source>
        <dbReference type="EMBL" id="AKI99819.1"/>
    </source>
</evidence>
<dbReference type="AlphaFoldDB" id="A0AAC8TBG4"/>
<evidence type="ECO:0000313" key="3">
    <source>
        <dbReference type="Proteomes" id="UP000035579"/>
    </source>
</evidence>
<reference evidence="1 3" key="1">
    <citation type="submission" date="2015-05" db="EMBL/GenBank/DDBJ databases">
        <title>Genome assembly of Archangium gephyra DSM 2261.</title>
        <authorList>
            <person name="Sharma G."/>
            <person name="Subramanian S."/>
        </authorList>
    </citation>
    <scope>NUCLEOTIDE SEQUENCE [LARGE SCALE GENOMIC DNA]</scope>
    <source>
        <strain evidence="1 3">DSM 2261</strain>
    </source>
</reference>
<sequence>MRIRPWLSMVGVVGVVGCGSPEVEQAPAPHEVRGGAAALVQQGTVQLNLLYVHGVKGCAEHRQNAEGSLNELQAAVDAALPSYIAEYQASHPGVTVVARSAHANLYTAPASSYAPSDSTGPLNMDDWEVGDPGCTTTKQGDPCTTAYEWRYRLAQELNRRFPAGAKNIVLVAHSSGARAAFEVAANVGPGGVGTQNWGVQGRIAGVVSVQGMVDSLGTSKYNVVGTTSFVTACKYGDPIVGFGDSCALGNGWCEYAGDVTAFPAADWVVRNKRALMLNSWANCSPSLWTGYSDGPLPFDAQGSGLAVGTGMTPAAGQTWRPSHGVKYGSFCHSAIVDPGISGHAQAVAAARDRMLEWLFRSSPRVSETGSLTTSTSIAYGTSTSTYGIGAACPAGETDEGLEVVGVCKHPGYFDGDDHAIAAGELTLTNGAACTGAFKWTQKHDSSNKHAATFWWKTRSLPVDTSLLATLPAN</sequence>
<proteinExistence type="predicted"/>
<dbReference type="KEGG" id="age:AA314_01446"/>
<dbReference type="PROSITE" id="PS51257">
    <property type="entry name" value="PROKAR_LIPOPROTEIN"/>
    <property type="match status" value="1"/>
</dbReference>
<protein>
    <submittedName>
        <fullName evidence="1">Uncharacterized protein</fullName>
    </submittedName>
</protein>
<keyword evidence="4" id="KW-1185">Reference proteome</keyword>
<dbReference type="SUPFAM" id="SSF53474">
    <property type="entry name" value="alpha/beta-Hydrolases"/>
    <property type="match status" value="1"/>
</dbReference>
<dbReference type="RefSeq" id="WP_047854806.1">
    <property type="nucleotide sequence ID" value="NZ_CP011509.1"/>
</dbReference>
<accession>A0AAC8TBG4</accession>
<gene>
    <name evidence="1" type="ORF">AA314_01446</name>
    <name evidence="2" type="ORF">ATI61_104755</name>
</gene>
<organism evidence="1 3">
    <name type="scientific">Archangium gephyra</name>
    <dbReference type="NCBI Taxonomy" id="48"/>
    <lineage>
        <taxon>Bacteria</taxon>
        <taxon>Pseudomonadati</taxon>
        <taxon>Myxococcota</taxon>
        <taxon>Myxococcia</taxon>
        <taxon>Myxococcales</taxon>
        <taxon>Cystobacterineae</taxon>
        <taxon>Archangiaceae</taxon>
        <taxon>Archangium</taxon>
    </lineage>
</organism>
<dbReference type="EMBL" id="CP011509">
    <property type="protein sequence ID" value="AKI99819.1"/>
    <property type="molecule type" value="Genomic_DNA"/>
</dbReference>
<dbReference type="EMBL" id="QUMU01000004">
    <property type="protein sequence ID" value="REG33464.1"/>
    <property type="molecule type" value="Genomic_DNA"/>
</dbReference>
<evidence type="ECO:0000313" key="4">
    <source>
        <dbReference type="Proteomes" id="UP000256345"/>
    </source>
</evidence>
<evidence type="ECO:0000313" key="2">
    <source>
        <dbReference type="EMBL" id="REG33464.1"/>
    </source>
</evidence>
<reference evidence="2 4" key="2">
    <citation type="submission" date="2018-08" db="EMBL/GenBank/DDBJ databases">
        <title>Genomic Encyclopedia of Archaeal and Bacterial Type Strains, Phase II (KMG-II): from individual species to whole genera.</title>
        <authorList>
            <person name="Goeker M."/>
        </authorList>
    </citation>
    <scope>NUCLEOTIDE SEQUENCE [LARGE SCALE GENOMIC DNA]</scope>
    <source>
        <strain evidence="2 4">DSM 2261</strain>
    </source>
</reference>
<dbReference type="Proteomes" id="UP000256345">
    <property type="component" value="Unassembled WGS sequence"/>
</dbReference>
<name>A0AAC8TBG4_9BACT</name>